<dbReference type="GO" id="GO:0009307">
    <property type="term" value="P:DNA restriction-modification system"/>
    <property type="evidence" value="ECO:0007669"/>
    <property type="project" value="UniProtKB-KW"/>
</dbReference>
<dbReference type="PANTHER" id="PTHR30408:SF12">
    <property type="entry name" value="TYPE I RESTRICTION ENZYME MJAVIII SPECIFICITY SUBUNIT"/>
    <property type="match status" value="1"/>
</dbReference>
<gene>
    <name evidence="5" type="ORF">E5986_11605</name>
</gene>
<dbReference type="EMBL" id="SSTJ01000031">
    <property type="protein sequence ID" value="THG34730.1"/>
    <property type="molecule type" value="Genomic_DNA"/>
</dbReference>
<sequence length="215" mass="23898">NATNQLYQLDSLVKSRFVELINLGNASHRSVRDCCIYVSRGKSPNYADESDVLVVNQACIRQQGLDLSKAKRQIREKIGRARVLQPGDVLLNSTGTGTLGRTCVVPDVANTLIADSHVTIMTPDETIMLPAWLNCLMSLPNTQANLYRECVSGSTNQIELSKTKLLEFSIPVVNLALQQEFAALAQRVDKLRFAIQEQIEKLETLKASLMQEYFG</sequence>
<feature type="non-terminal residue" evidence="5">
    <location>
        <position position="1"/>
    </location>
</feature>
<dbReference type="InterPro" id="IPR044946">
    <property type="entry name" value="Restrct_endonuc_typeI_TRD_sf"/>
</dbReference>
<comment type="caution">
    <text evidence="5">The sequence shown here is derived from an EMBL/GenBank/DDBJ whole genome shotgun (WGS) entry which is preliminary data.</text>
</comment>
<accession>A0A4S4FV22</accession>
<dbReference type="InterPro" id="IPR000055">
    <property type="entry name" value="Restrct_endonuc_typeI_TRD"/>
</dbReference>
<evidence type="ECO:0000259" key="4">
    <source>
        <dbReference type="Pfam" id="PF01420"/>
    </source>
</evidence>
<dbReference type="InterPro" id="IPR052021">
    <property type="entry name" value="Type-I_RS_S_subunit"/>
</dbReference>
<comment type="similarity">
    <text evidence="1">Belongs to the type-I restriction system S methylase family.</text>
</comment>
<evidence type="ECO:0000313" key="5">
    <source>
        <dbReference type="EMBL" id="THG34730.1"/>
    </source>
</evidence>
<dbReference type="Pfam" id="PF01420">
    <property type="entry name" value="Methylase_S"/>
    <property type="match status" value="1"/>
</dbReference>
<keyword evidence="3" id="KW-0238">DNA-binding</keyword>
<dbReference type="PANTHER" id="PTHR30408">
    <property type="entry name" value="TYPE-1 RESTRICTION ENZYME ECOKI SPECIFICITY PROTEIN"/>
    <property type="match status" value="1"/>
</dbReference>
<dbReference type="RefSeq" id="WP_211095142.1">
    <property type="nucleotide sequence ID" value="NZ_SSTJ01000031.1"/>
</dbReference>
<feature type="domain" description="Type I restriction modification DNA specificity" evidence="4">
    <location>
        <begin position="63"/>
        <end position="201"/>
    </location>
</feature>
<dbReference type="GO" id="GO:0003677">
    <property type="term" value="F:DNA binding"/>
    <property type="evidence" value="ECO:0007669"/>
    <property type="project" value="UniProtKB-KW"/>
</dbReference>
<evidence type="ECO:0000256" key="1">
    <source>
        <dbReference type="ARBA" id="ARBA00010923"/>
    </source>
</evidence>
<proteinExistence type="inferred from homology"/>
<organism evidence="5 6">
    <name type="scientific">Adlercreutzia caecimuris</name>
    <dbReference type="NCBI Taxonomy" id="671266"/>
    <lineage>
        <taxon>Bacteria</taxon>
        <taxon>Bacillati</taxon>
        <taxon>Actinomycetota</taxon>
        <taxon>Coriobacteriia</taxon>
        <taxon>Eggerthellales</taxon>
        <taxon>Eggerthellaceae</taxon>
        <taxon>Adlercreutzia</taxon>
    </lineage>
</organism>
<dbReference type="Proteomes" id="UP000308978">
    <property type="component" value="Unassembled WGS sequence"/>
</dbReference>
<evidence type="ECO:0000256" key="2">
    <source>
        <dbReference type="ARBA" id="ARBA00022747"/>
    </source>
</evidence>
<evidence type="ECO:0000256" key="3">
    <source>
        <dbReference type="ARBA" id="ARBA00023125"/>
    </source>
</evidence>
<name>A0A4S4FV22_9ACTN</name>
<dbReference type="Gene3D" id="3.90.220.20">
    <property type="entry name" value="DNA methylase specificity domains"/>
    <property type="match status" value="1"/>
</dbReference>
<dbReference type="SUPFAM" id="SSF116734">
    <property type="entry name" value="DNA methylase specificity domain"/>
    <property type="match status" value="1"/>
</dbReference>
<keyword evidence="2" id="KW-0680">Restriction system</keyword>
<evidence type="ECO:0000313" key="6">
    <source>
        <dbReference type="Proteomes" id="UP000308978"/>
    </source>
</evidence>
<reference evidence="5 6" key="1">
    <citation type="submission" date="2019-04" db="EMBL/GenBank/DDBJ databases">
        <title>Microbes associate with the intestines of laboratory mice.</title>
        <authorList>
            <person name="Navarre W."/>
            <person name="Wong E."/>
            <person name="Huang K.C."/>
            <person name="Tropini C."/>
            <person name="Ng K."/>
            <person name="Yu B."/>
        </authorList>
    </citation>
    <scope>NUCLEOTIDE SEQUENCE [LARGE SCALE GENOMIC DNA]</scope>
    <source>
        <strain evidence="5 6">NM80_B27</strain>
    </source>
</reference>
<protein>
    <recommendedName>
        <fullName evidence="4">Type I restriction modification DNA specificity domain-containing protein</fullName>
    </recommendedName>
</protein>
<dbReference type="AlphaFoldDB" id="A0A4S4FV22"/>